<feature type="transmembrane region" description="Helical" evidence="1">
    <location>
        <begin position="305"/>
        <end position="325"/>
    </location>
</feature>
<feature type="transmembrane region" description="Helical" evidence="1">
    <location>
        <begin position="97"/>
        <end position="115"/>
    </location>
</feature>
<dbReference type="EMBL" id="JAESVB010000001">
    <property type="protein sequence ID" value="MCB8873885.1"/>
    <property type="molecule type" value="Genomic_DNA"/>
</dbReference>
<accession>A0A964DX47</accession>
<feature type="transmembrane region" description="Helical" evidence="1">
    <location>
        <begin position="176"/>
        <end position="203"/>
    </location>
</feature>
<protein>
    <submittedName>
        <fullName evidence="3">Glycosyltransferase family 39 protein</fullName>
    </submittedName>
</protein>
<keyword evidence="1" id="KW-0812">Transmembrane</keyword>
<reference evidence="3" key="2">
    <citation type="submission" date="2021-01" db="EMBL/GenBank/DDBJ databases">
        <authorList>
            <person name="Mieszkin S."/>
            <person name="Pouder E."/>
            <person name="Alain K."/>
        </authorList>
    </citation>
    <scope>NUCLEOTIDE SEQUENCE</scope>
    <source>
        <strain evidence="3">HW T2.11</strain>
    </source>
</reference>
<feature type="transmembrane region" description="Helical" evidence="1">
    <location>
        <begin position="241"/>
        <end position="265"/>
    </location>
</feature>
<feature type="transmembrane region" description="Helical" evidence="1">
    <location>
        <begin position="271"/>
        <end position="293"/>
    </location>
</feature>
<dbReference type="InterPro" id="IPR038731">
    <property type="entry name" value="RgtA/B/C-like"/>
</dbReference>
<evidence type="ECO:0000256" key="1">
    <source>
        <dbReference type="SAM" id="Phobius"/>
    </source>
</evidence>
<keyword evidence="1" id="KW-1133">Transmembrane helix</keyword>
<sequence>MRPPPVLTALVFAGLLLASAARLRGPEYDEGYTAFVTGTTPRPDWPTVPFRAGEIRSAFLPSPTPWHIGENLRRTDVHPPLYFWTVWAWRRIFGPDLWRGRLLSVLFSLGALTALAAITREAAFPVLPSLLVTLGSYGFVETGIALRGFAMAQCLMLSGLWLLLRWPYGRRAPLAAGLLLGAASFTNYLTAFTAVAALLWLAAQSRTRAAWLLIGLLPFTGANLFFFLAQRDSRIGQFPPFSWGGMAQALAHAAGGALLGGLPLYVPSGLWLGLLTGLLGLLLAAMLALPCLLWRRMANRPATALFAMAAVAPVLGLGLMGLAARSIPVEIRYLCFAIPPFTLLLAQAISCLPRRTGFSCLALLLAVQGMSLAGLLTRTETMQPEGAAARAAWAAAGPRGLVLLPRGNDGVGIVSAFLTAAPDDLHILLVTPQMTGPALAGLLAKGDWPCVVPVLIDADRDSRATLPLLSRVKNRHCQFR</sequence>
<dbReference type="Proteomes" id="UP000708298">
    <property type="component" value="Unassembled WGS sequence"/>
</dbReference>
<dbReference type="RefSeq" id="WP_227319551.1">
    <property type="nucleotide sequence ID" value="NZ_JAESVB010000001.1"/>
</dbReference>
<gene>
    <name evidence="3" type="ORF">ASILVAE211_01730</name>
</gene>
<dbReference type="AlphaFoldDB" id="A0A964DX47"/>
<comment type="caution">
    <text evidence="3">The sequence shown here is derived from an EMBL/GenBank/DDBJ whole genome shotgun (WGS) entry which is preliminary data.</text>
</comment>
<reference evidence="3" key="1">
    <citation type="journal article" date="2021" name="Microorganisms">
        <title>Acidisoma silvae sp. nov. and Acidisomacellulosilytica sp. nov., Two Acidophilic Bacteria Isolated from Decaying Wood, Hydrolyzing Cellulose and Producing Poly-3-hydroxybutyrate.</title>
        <authorList>
            <person name="Mieszkin S."/>
            <person name="Pouder E."/>
            <person name="Uroz S."/>
            <person name="Simon-Colin C."/>
            <person name="Alain K."/>
        </authorList>
    </citation>
    <scope>NUCLEOTIDE SEQUENCE</scope>
    <source>
        <strain evidence="3">HW T2.11</strain>
    </source>
</reference>
<dbReference type="Pfam" id="PF13231">
    <property type="entry name" value="PMT_2"/>
    <property type="match status" value="1"/>
</dbReference>
<keyword evidence="1" id="KW-0472">Membrane</keyword>
<feature type="domain" description="Glycosyltransferase RgtA/B/C/D-like" evidence="2">
    <location>
        <begin position="78"/>
        <end position="212"/>
    </location>
</feature>
<feature type="transmembrane region" description="Helical" evidence="1">
    <location>
        <begin position="209"/>
        <end position="229"/>
    </location>
</feature>
<feature type="transmembrane region" description="Helical" evidence="1">
    <location>
        <begin position="146"/>
        <end position="164"/>
    </location>
</feature>
<proteinExistence type="predicted"/>
<organism evidence="3 4">
    <name type="scientific">Acidisoma silvae</name>
    <dbReference type="NCBI Taxonomy" id="2802396"/>
    <lineage>
        <taxon>Bacteria</taxon>
        <taxon>Pseudomonadati</taxon>
        <taxon>Pseudomonadota</taxon>
        <taxon>Alphaproteobacteria</taxon>
        <taxon>Acetobacterales</taxon>
        <taxon>Acidocellaceae</taxon>
        <taxon>Acidisoma</taxon>
    </lineage>
</organism>
<evidence type="ECO:0000259" key="2">
    <source>
        <dbReference type="Pfam" id="PF13231"/>
    </source>
</evidence>
<keyword evidence="4" id="KW-1185">Reference proteome</keyword>
<evidence type="ECO:0000313" key="3">
    <source>
        <dbReference type="EMBL" id="MCB8873885.1"/>
    </source>
</evidence>
<evidence type="ECO:0000313" key="4">
    <source>
        <dbReference type="Proteomes" id="UP000708298"/>
    </source>
</evidence>
<name>A0A964DX47_9PROT</name>